<accession>A0A8S1LRP7</accession>
<evidence type="ECO:0000256" key="11">
    <source>
        <dbReference type="ARBA" id="ARBA00023264"/>
    </source>
</evidence>
<feature type="transmembrane region" description="Helical" evidence="13">
    <location>
        <begin position="328"/>
        <end position="348"/>
    </location>
</feature>
<comment type="caution">
    <text evidence="14">The sequence shown here is derived from an EMBL/GenBank/DDBJ whole genome shotgun (WGS) entry which is preliminary data.</text>
</comment>
<organism evidence="14 15">
    <name type="scientific">Paramecium sonneborni</name>
    <dbReference type="NCBI Taxonomy" id="65129"/>
    <lineage>
        <taxon>Eukaryota</taxon>
        <taxon>Sar</taxon>
        <taxon>Alveolata</taxon>
        <taxon>Ciliophora</taxon>
        <taxon>Intramacronucleata</taxon>
        <taxon>Oligohymenophorea</taxon>
        <taxon>Peniculida</taxon>
        <taxon>Parameciidae</taxon>
        <taxon>Paramecium</taxon>
    </lineage>
</organism>
<comment type="pathway">
    <text evidence="2">Lipid metabolism.</text>
</comment>
<dbReference type="Proteomes" id="UP000692954">
    <property type="component" value="Unassembled WGS sequence"/>
</dbReference>
<keyword evidence="6" id="KW-0256">Endoplasmic reticulum</keyword>
<feature type="transmembrane region" description="Helical" evidence="13">
    <location>
        <begin position="46"/>
        <end position="65"/>
    </location>
</feature>
<dbReference type="PANTHER" id="PTHR15362:SF7">
    <property type="entry name" value="PHOSPHATIDYLSERINE SYNTHASE 2"/>
    <property type="match status" value="1"/>
</dbReference>
<evidence type="ECO:0000256" key="3">
    <source>
        <dbReference type="ARBA" id="ARBA00022516"/>
    </source>
</evidence>
<feature type="transmembrane region" description="Helical" evidence="13">
    <location>
        <begin position="71"/>
        <end position="91"/>
    </location>
</feature>
<keyword evidence="8" id="KW-0443">Lipid metabolism</keyword>
<dbReference type="GO" id="GO:0006659">
    <property type="term" value="P:phosphatidylserine biosynthetic process"/>
    <property type="evidence" value="ECO:0007669"/>
    <property type="project" value="InterPro"/>
</dbReference>
<evidence type="ECO:0000256" key="8">
    <source>
        <dbReference type="ARBA" id="ARBA00023098"/>
    </source>
</evidence>
<evidence type="ECO:0000256" key="5">
    <source>
        <dbReference type="ARBA" id="ARBA00022692"/>
    </source>
</evidence>
<reference evidence="14" key="1">
    <citation type="submission" date="2021-01" db="EMBL/GenBank/DDBJ databases">
        <authorList>
            <consortium name="Genoscope - CEA"/>
            <person name="William W."/>
        </authorList>
    </citation>
    <scope>NUCLEOTIDE SEQUENCE</scope>
</reference>
<evidence type="ECO:0000256" key="12">
    <source>
        <dbReference type="ARBA" id="ARBA00025707"/>
    </source>
</evidence>
<dbReference type="GO" id="GO:0005789">
    <property type="term" value="C:endoplasmic reticulum membrane"/>
    <property type="evidence" value="ECO:0007669"/>
    <property type="project" value="UniProtKB-SubCell"/>
</dbReference>
<dbReference type="PANTHER" id="PTHR15362">
    <property type="entry name" value="PHOSPHATIDYLINOSITOL SYNTHASE"/>
    <property type="match status" value="1"/>
</dbReference>
<evidence type="ECO:0000313" key="15">
    <source>
        <dbReference type="Proteomes" id="UP000692954"/>
    </source>
</evidence>
<proteinExistence type="predicted"/>
<feature type="transmembrane region" description="Helical" evidence="13">
    <location>
        <begin position="103"/>
        <end position="124"/>
    </location>
</feature>
<evidence type="ECO:0000256" key="7">
    <source>
        <dbReference type="ARBA" id="ARBA00022989"/>
    </source>
</evidence>
<feature type="transmembrane region" description="Helical" evidence="13">
    <location>
        <begin position="293"/>
        <end position="316"/>
    </location>
</feature>
<dbReference type="OrthoDB" id="10265393at2759"/>
<keyword evidence="3" id="KW-0444">Lipid biosynthesis</keyword>
<keyword evidence="5 13" id="KW-0812">Transmembrane</keyword>
<dbReference type="EMBL" id="CAJJDN010000025">
    <property type="protein sequence ID" value="CAD8068952.1"/>
    <property type="molecule type" value="Genomic_DNA"/>
</dbReference>
<dbReference type="InterPro" id="IPR004277">
    <property type="entry name" value="PSS"/>
</dbReference>
<evidence type="ECO:0000256" key="10">
    <source>
        <dbReference type="ARBA" id="ARBA00023209"/>
    </source>
</evidence>
<dbReference type="GO" id="GO:0106245">
    <property type="term" value="F:L-serine-phosphatidylethanolamine phosphatidyltransferase activity"/>
    <property type="evidence" value="ECO:0007669"/>
    <property type="project" value="InterPro"/>
</dbReference>
<protein>
    <recommendedName>
        <fullName evidence="16">Phosphatidylserine synthase</fullName>
    </recommendedName>
</protein>
<evidence type="ECO:0000256" key="4">
    <source>
        <dbReference type="ARBA" id="ARBA00022679"/>
    </source>
</evidence>
<dbReference type="Pfam" id="PF03034">
    <property type="entry name" value="PSS"/>
    <property type="match status" value="1"/>
</dbReference>
<dbReference type="AlphaFoldDB" id="A0A8S1LRP7"/>
<feature type="transmembrane region" description="Helical" evidence="13">
    <location>
        <begin position="360"/>
        <end position="378"/>
    </location>
</feature>
<feature type="transmembrane region" description="Helical" evidence="13">
    <location>
        <begin position="390"/>
        <end position="409"/>
    </location>
</feature>
<name>A0A8S1LRP7_9CILI</name>
<evidence type="ECO:0000256" key="6">
    <source>
        <dbReference type="ARBA" id="ARBA00022824"/>
    </source>
</evidence>
<keyword evidence="11" id="KW-1208">Phospholipid metabolism</keyword>
<keyword evidence="4" id="KW-0808">Transferase</keyword>
<keyword evidence="7 13" id="KW-1133">Transmembrane helix</keyword>
<evidence type="ECO:0000256" key="2">
    <source>
        <dbReference type="ARBA" id="ARBA00005189"/>
    </source>
</evidence>
<evidence type="ECO:0000256" key="13">
    <source>
        <dbReference type="SAM" id="Phobius"/>
    </source>
</evidence>
<comment type="subcellular location">
    <subcellularLocation>
        <location evidence="1">Endoplasmic reticulum membrane</location>
        <topology evidence="1">Multi-pass membrane protein</topology>
    </subcellularLocation>
</comment>
<feature type="transmembrane region" description="Helical" evidence="13">
    <location>
        <begin position="226"/>
        <end position="245"/>
    </location>
</feature>
<evidence type="ECO:0000256" key="1">
    <source>
        <dbReference type="ARBA" id="ARBA00004477"/>
    </source>
</evidence>
<comment type="pathway">
    <text evidence="12">Phospholipid metabolism.</text>
</comment>
<keyword evidence="10" id="KW-0594">Phospholipid biosynthesis</keyword>
<keyword evidence="9 13" id="KW-0472">Membrane</keyword>
<keyword evidence="15" id="KW-1185">Reference proteome</keyword>
<evidence type="ECO:0008006" key="16">
    <source>
        <dbReference type="Google" id="ProtNLM"/>
    </source>
</evidence>
<evidence type="ECO:0000313" key="14">
    <source>
        <dbReference type="EMBL" id="CAD8068952.1"/>
    </source>
</evidence>
<sequence>MEISSKKIDKGIQCEVLQREYIPPNIQSTFFHESEGWSVFYRSRTISLLIFMLVTLYVTSYWFQSPTLQESAYIGYIFSFLAFCAYGGSYFPNTLIQRPHPLFWRLLQSWACVYMMSIVFLIYFTPEQLQQFLQQFVDPKLGRPLPQKSYAEDCRFYTPENEKSKFYNLTSSFDVFVPAHIFGWTVKMWILRDFKLAMFQQIAFEFMEITFRHWLPNFWECWWDHVILDIIICNTGGIIVGWYTMKLFGMKEYKWSLRKENRKDSWFKNFKRLCLSPQLDRIEWKVFSSVKRFLLVIWFLVFMNLCDLSFFFNKFVLQINTAHNVMKFRVFPLGFFSIVAARDYYVYISDENVTRLGPNAWLMHAIVLGEWVLFFRNYQGIFVEKFPTYIVIIWIGIFALFFITLFSIWKRERRLNKLKKID</sequence>
<gene>
    <name evidence="14" type="ORF">PSON_ATCC_30995.1.T0250005</name>
</gene>
<evidence type="ECO:0000256" key="9">
    <source>
        <dbReference type="ARBA" id="ARBA00023136"/>
    </source>
</evidence>